<proteinExistence type="predicted"/>
<evidence type="ECO:0000313" key="1">
    <source>
        <dbReference type="EMBL" id="CAD8126505.1"/>
    </source>
</evidence>
<dbReference type="EMBL" id="CAJJDN010000168">
    <property type="protein sequence ID" value="CAD8126505.1"/>
    <property type="molecule type" value="Genomic_DNA"/>
</dbReference>
<comment type="caution">
    <text evidence="1">The sequence shown here is derived from an EMBL/GenBank/DDBJ whole genome shotgun (WGS) entry which is preliminary data.</text>
</comment>
<keyword evidence="2" id="KW-1185">Reference proteome</keyword>
<organism evidence="1 2">
    <name type="scientific">Paramecium sonneborni</name>
    <dbReference type="NCBI Taxonomy" id="65129"/>
    <lineage>
        <taxon>Eukaryota</taxon>
        <taxon>Sar</taxon>
        <taxon>Alveolata</taxon>
        <taxon>Ciliophora</taxon>
        <taxon>Intramacronucleata</taxon>
        <taxon>Oligohymenophorea</taxon>
        <taxon>Peniculida</taxon>
        <taxon>Parameciidae</taxon>
        <taxon>Paramecium</taxon>
    </lineage>
</organism>
<evidence type="ECO:0000313" key="2">
    <source>
        <dbReference type="Proteomes" id="UP000692954"/>
    </source>
</evidence>
<name>A0A8S1RI68_9CILI</name>
<reference evidence="1" key="1">
    <citation type="submission" date="2021-01" db="EMBL/GenBank/DDBJ databases">
        <authorList>
            <consortium name="Genoscope - CEA"/>
            <person name="William W."/>
        </authorList>
    </citation>
    <scope>NUCLEOTIDE SEQUENCE</scope>
</reference>
<dbReference type="Proteomes" id="UP000692954">
    <property type="component" value="Unassembled WGS sequence"/>
</dbReference>
<gene>
    <name evidence="1" type="ORF">PSON_ATCC_30995.1.T1680005</name>
</gene>
<dbReference type="AlphaFoldDB" id="A0A8S1RI68"/>
<protein>
    <submittedName>
        <fullName evidence="1">Uncharacterized protein</fullName>
    </submittedName>
</protein>
<accession>A0A8S1RI68</accession>
<sequence length="107" mass="13222">MLIQTKVNSFLSSEFLIRILEGRQQYQIYFKMHIIIRVLFEFKIRKAQNQNEEEMLKILAIFKLIIVFKINFDQGQLFCTLNYIQYWFYHQFQFLISKLFITFHLII</sequence>